<keyword evidence="2" id="KW-0238">DNA-binding</keyword>
<dbReference type="PROSITE" id="PS51063">
    <property type="entry name" value="HTH_CRP_2"/>
    <property type="match status" value="1"/>
</dbReference>
<sequence length="229" mass="25481">MIPEGPTRQRLLERFAFLQQTDATLRNDFFTRAALATLPAGQEICRDGAQCSHLPLVIQGTGRIYKIGENGREVTLYRVEAGESCVLTASCVLSHRPFPAFAECETPVTAALVAPEQVAHWMTTSRPWREFIFTLVAERLDEVFGVIDAVLFQRLDQRLATFLLRRAEAQGDPSLQITHQELAAELGSSREVVTRLLKDLENSRLVRTGRGRIDLLDLPALKAKSKPAG</sequence>
<dbReference type="InterPro" id="IPR018490">
    <property type="entry name" value="cNMP-bd_dom_sf"/>
</dbReference>
<dbReference type="GO" id="GO:0005829">
    <property type="term" value="C:cytosol"/>
    <property type="evidence" value="ECO:0007669"/>
    <property type="project" value="TreeGrafter"/>
</dbReference>
<keyword evidence="1" id="KW-0805">Transcription regulation</keyword>
<dbReference type="CDD" id="cd00092">
    <property type="entry name" value="HTH_CRP"/>
    <property type="match status" value="1"/>
</dbReference>
<dbReference type="InterPro" id="IPR012318">
    <property type="entry name" value="HTH_CRP"/>
</dbReference>
<reference evidence="5 6" key="1">
    <citation type="submission" date="2011-09" db="EMBL/GenBank/DDBJ databases">
        <title>Complete sequence of chromosome of Thioflavicoccus mobilis 8321.</title>
        <authorList>
            <consortium name="US DOE Joint Genome Institute"/>
            <person name="Lucas S."/>
            <person name="Han J."/>
            <person name="Lapidus A."/>
            <person name="Cheng J.-F."/>
            <person name="Goodwin L."/>
            <person name="Pitluck S."/>
            <person name="Peters L."/>
            <person name="Ovchinnikova G."/>
            <person name="Lu M."/>
            <person name="Detter J.C."/>
            <person name="Han C."/>
            <person name="Tapia R."/>
            <person name="Land M."/>
            <person name="Hauser L."/>
            <person name="Kyrpides N."/>
            <person name="Ivanova N."/>
            <person name="Pagani I."/>
            <person name="Vogl K."/>
            <person name="Liu Z."/>
            <person name="Imhoff J."/>
            <person name="Thiel V."/>
            <person name="Frigaard N.-U."/>
            <person name="Bryant D."/>
            <person name="Woyke T."/>
        </authorList>
    </citation>
    <scope>NUCLEOTIDE SEQUENCE [LARGE SCALE GENOMIC DNA]</scope>
    <source>
        <strain evidence="5 6">8321</strain>
    </source>
</reference>
<dbReference type="GO" id="GO:0003700">
    <property type="term" value="F:DNA-binding transcription factor activity"/>
    <property type="evidence" value="ECO:0007669"/>
    <property type="project" value="TreeGrafter"/>
</dbReference>
<dbReference type="SUPFAM" id="SSF46785">
    <property type="entry name" value="Winged helix' DNA-binding domain"/>
    <property type="match status" value="1"/>
</dbReference>
<gene>
    <name evidence="5" type="ORF">Thimo_3329</name>
</gene>
<keyword evidence="6" id="KW-1185">Reference proteome</keyword>
<dbReference type="KEGG" id="tmb:Thimo_3329"/>
<dbReference type="eggNOG" id="COG0664">
    <property type="taxonomic scope" value="Bacteria"/>
</dbReference>
<keyword evidence="3" id="KW-0804">Transcription</keyword>
<evidence type="ECO:0000313" key="5">
    <source>
        <dbReference type="EMBL" id="AGA92001.1"/>
    </source>
</evidence>
<dbReference type="STRING" id="765912.Thimo_3329"/>
<dbReference type="SUPFAM" id="SSF51206">
    <property type="entry name" value="cAMP-binding domain-like"/>
    <property type="match status" value="1"/>
</dbReference>
<dbReference type="InterPro" id="IPR050397">
    <property type="entry name" value="Env_Response_Regulators"/>
</dbReference>
<dbReference type="AlphaFoldDB" id="L0H1C8"/>
<dbReference type="InterPro" id="IPR014710">
    <property type="entry name" value="RmlC-like_jellyroll"/>
</dbReference>
<dbReference type="PANTHER" id="PTHR24567:SF74">
    <property type="entry name" value="HTH-TYPE TRANSCRIPTIONAL REGULATOR ARCR"/>
    <property type="match status" value="1"/>
</dbReference>
<dbReference type="Pfam" id="PF00027">
    <property type="entry name" value="cNMP_binding"/>
    <property type="match status" value="1"/>
</dbReference>
<dbReference type="EMBL" id="CP003051">
    <property type="protein sequence ID" value="AGA92001.1"/>
    <property type="molecule type" value="Genomic_DNA"/>
</dbReference>
<dbReference type="OrthoDB" id="9776746at2"/>
<feature type="domain" description="HTH crp-type" evidence="4">
    <location>
        <begin position="153"/>
        <end position="219"/>
    </location>
</feature>
<dbReference type="PRINTS" id="PR00034">
    <property type="entry name" value="HTHCRP"/>
</dbReference>
<dbReference type="Gene3D" id="2.60.120.10">
    <property type="entry name" value="Jelly Rolls"/>
    <property type="match status" value="1"/>
</dbReference>
<evidence type="ECO:0000256" key="1">
    <source>
        <dbReference type="ARBA" id="ARBA00023015"/>
    </source>
</evidence>
<dbReference type="GO" id="GO:0003677">
    <property type="term" value="F:DNA binding"/>
    <property type="evidence" value="ECO:0007669"/>
    <property type="project" value="UniProtKB-KW"/>
</dbReference>
<dbReference type="PANTHER" id="PTHR24567">
    <property type="entry name" value="CRP FAMILY TRANSCRIPTIONAL REGULATORY PROTEIN"/>
    <property type="match status" value="1"/>
</dbReference>
<evidence type="ECO:0000259" key="4">
    <source>
        <dbReference type="PROSITE" id="PS51063"/>
    </source>
</evidence>
<evidence type="ECO:0000313" key="6">
    <source>
        <dbReference type="Proteomes" id="UP000010816"/>
    </source>
</evidence>
<dbReference type="InterPro" id="IPR036388">
    <property type="entry name" value="WH-like_DNA-bd_sf"/>
</dbReference>
<dbReference type="PATRIC" id="fig|765912.4.peg.3262"/>
<dbReference type="InterPro" id="IPR036390">
    <property type="entry name" value="WH_DNA-bd_sf"/>
</dbReference>
<dbReference type="SMART" id="SM00419">
    <property type="entry name" value="HTH_CRP"/>
    <property type="match status" value="1"/>
</dbReference>
<protein>
    <submittedName>
        <fullName evidence="5">cAMP-binding protein</fullName>
    </submittedName>
</protein>
<name>L0H1C8_9GAMM</name>
<dbReference type="CDD" id="cd00038">
    <property type="entry name" value="CAP_ED"/>
    <property type="match status" value="1"/>
</dbReference>
<dbReference type="Pfam" id="PF13545">
    <property type="entry name" value="HTH_Crp_2"/>
    <property type="match status" value="1"/>
</dbReference>
<dbReference type="InterPro" id="IPR000595">
    <property type="entry name" value="cNMP-bd_dom"/>
</dbReference>
<accession>L0H1C8</accession>
<evidence type="ECO:0000256" key="2">
    <source>
        <dbReference type="ARBA" id="ARBA00023125"/>
    </source>
</evidence>
<dbReference type="Gene3D" id="1.10.10.10">
    <property type="entry name" value="Winged helix-like DNA-binding domain superfamily/Winged helix DNA-binding domain"/>
    <property type="match status" value="1"/>
</dbReference>
<organism evidence="5 6">
    <name type="scientific">Thioflavicoccus mobilis 8321</name>
    <dbReference type="NCBI Taxonomy" id="765912"/>
    <lineage>
        <taxon>Bacteria</taxon>
        <taxon>Pseudomonadati</taxon>
        <taxon>Pseudomonadota</taxon>
        <taxon>Gammaproteobacteria</taxon>
        <taxon>Chromatiales</taxon>
        <taxon>Chromatiaceae</taxon>
        <taxon>Thioflavicoccus</taxon>
    </lineage>
</organism>
<dbReference type="HOGENOM" id="CLU_075053_7_1_6"/>
<dbReference type="Proteomes" id="UP000010816">
    <property type="component" value="Chromosome"/>
</dbReference>
<dbReference type="RefSeq" id="WP_015282129.1">
    <property type="nucleotide sequence ID" value="NC_019940.1"/>
</dbReference>
<proteinExistence type="predicted"/>
<evidence type="ECO:0000256" key="3">
    <source>
        <dbReference type="ARBA" id="ARBA00023163"/>
    </source>
</evidence>